<reference evidence="9 10" key="1">
    <citation type="submission" date="2024-06" db="EMBL/GenBank/DDBJ databases">
        <title>A chromosome-level genome assembly of beet webworm, Loxostege sticticalis.</title>
        <authorList>
            <person name="Zhang Y."/>
        </authorList>
    </citation>
    <scope>NUCLEOTIDE SEQUENCE [LARGE SCALE GENOMIC DNA]</scope>
    <source>
        <strain evidence="9">AQ028</strain>
        <tissue evidence="9">Male pupae</tissue>
    </source>
</reference>
<organism evidence="9 10">
    <name type="scientific">Loxostege sticticalis</name>
    <name type="common">Beet webworm moth</name>
    <dbReference type="NCBI Taxonomy" id="481309"/>
    <lineage>
        <taxon>Eukaryota</taxon>
        <taxon>Metazoa</taxon>
        <taxon>Ecdysozoa</taxon>
        <taxon>Arthropoda</taxon>
        <taxon>Hexapoda</taxon>
        <taxon>Insecta</taxon>
        <taxon>Pterygota</taxon>
        <taxon>Neoptera</taxon>
        <taxon>Endopterygota</taxon>
        <taxon>Lepidoptera</taxon>
        <taxon>Glossata</taxon>
        <taxon>Ditrysia</taxon>
        <taxon>Pyraloidea</taxon>
        <taxon>Crambidae</taxon>
        <taxon>Pyraustinae</taxon>
        <taxon>Loxostege</taxon>
    </lineage>
</organism>
<sequence>MSPLFILFFAAGLVASQRNFYRHDYTYIEEYDAFYKLHYNVNQEIRTSTFSACEDEGAELFYPNTREEWTVVKKLVQSLPYTPIISLSDIFVGLLEKFDSCEFNVMKVTSTHTPRFSFETFGEGNCVHLDINTGFLFANNECVLDRTFSTFVCKKAGNVATCPSIGYQYSNETNKCYKVNHSYLNWCKAMEACIGQGGVLLTVESKAETTVIRDKILRLRDKPNHYYEGAKKLSPDQDYYTNVVTGIKLSDSGFERFSDYGKHDCVVLWWTKEDEIYLTSNECDSTFRSICEMKVSV</sequence>
<evidence type="ECO:0000256" key="7">
    <source>
        <dbReference type="SAM" id="SignalP"/>
    </source>
</evidence>
<evidence type="ECO:0000313" key="10">
    <source>
        <dbReference type="Proteomes" id="UP001549921"/>
    </source>
</evidence>
<dbReference type="Proteomes" id="UP001549921">
    <property type="component" value="Unassembled WGS sequence"/>
</dbReference>
<dbReference type="InterPro" id="IPR051505">
    <property type="entry name" value="C-type_lectin_domain"/>
</dbReference>
<dbReference type="EMBL" id="JBEDNZ010000015">
    <property type="protein sequence ID" value="KAL0829348.1"/>
    <property type="molecule type" value="Genomic_DNA"/>
</dbReference>
<keyword evidence="6" id="KW-0472">Membrane</keyword>
<keyword evidence="4" id="KW-0430">Lectin</keyword>
<gene>
    <name evidence="9" type="ORF">ABMA28_004129</name>
</gene>
<proteinExistence type="predicted"/>
<evidence type="ECO:0000256" key="2">
    <source>
        <dbReference type="ARBA" id="ARBA00022692"/>
    </source>
</evidence>
<dbReference type="CDD" id="cd00037">
    <property type="entry name" value="CLECT"/>
    <property type="match status" value="1"/>
</dbReference>
<protein>
    <recommendedName>
        <fullName evidence="8">C-type lectin domain-containing protein</fullName>
    </recommendedName>
</protein>
<evidence type="ECO:0000313" key="9">
    <source>
        <dbReference type="EMBL" id="KAL0829348.1"/>
    </source>
</evidence>
<accession>A0ABD0SUD8</accession>
<dbReference type="PROSITE" id="PS50041">
    <property type="entry name" value="C_TYPE_LECTIN_2"/>
    <property type="match status" value="1"/>
</dbReference>
<dbReference type="PANTHER" id="PTHR14789">
    <property type="entry name" value="CHONDROLECTIN VARIANT CHODLFDELTAE"/>
    <property type="match status" value="1"/>
</dbReference>
<dbReference type="InterPro" id="IPR001304">
    <property type="entry name" value="C-type_lectin-like"/>
</dbReference>
<keyword evidence="3 7" id="KW-0732">Signal</keyword>
<evidence type="ECO:0000256" key="1">
    <source>
        <dbReference type="ARBA" id="ARBA00004479"/>
    </source>
</evidence>
<dbReference type="InterPro" id="IPR016187">
    <property type="entry name" value="CTDL_fold"/>
</dbReference>
<feature type="signal peptide" evidence="7">
    <location>
        <begin position="1"/>
        <end position="16"/>
    </location>
</feature>
<name>A0ABD0SUD8_LOXSC</name>
<feature type="chain" id="PRO_5044789743" description="C-type lectin domain-containing protein" evidence="7">
    <location>
        <begin position="17"/>
        <end position="297"/>
    </location>
</feature>
<comment type="subcellular location">
    <subcellularLocation>
        <location evidence="1">Membrane</location>
        <topology evidence="1">Single-pass type I membrane protein</topology>
    </subcellularLocation>
</comment>
<evidence type="ECO:0000256" key="6">
    <source>
        <dbReference type="ARBA" id="ARBA00023136"/>
    </source>
</evidence>
<evidence type="ECO:0000256" key="3">
    <source>
        <dbReference type="ARBA" id="ARBA00022729"/>
    </source>
</evidence>
<keyword evidence="2" id="KW-0812">Transmembrane</keyword>
<feature type="domain" description="C-type lectin" evidence="8">
    <location>
        <begin position="172"/>
        <end position="292"/>
    </location>
</feature>
<dbReference type="GO" id="GO:0016020">
    <property type="term" value="C:membrane"/>
    <property type="evidence" value="ECO:0007669"/>
    <property type="project" value="UniProtKB-SubCell"/>
</dbReference>
<evidence type="ECO:0000259" key="8">
    <source>
        <dbReference type="PROSITE" id="PS50041"/>
    </source>
</evidence>
<keyword evidence="5" id="KW-1133">Transmembrane helix</keyword>
<dbReference type="AlphaFoldDB" id="A0ABD0SUD8"/>
<dbReference type="Gene3D" id="3.10.100.10">
    <property type="entry name" value="Mannose-Binding Protein A, subunit A"/>
    <property type="match status" value="1"/>
</dbReference>
<dbReference type="Pfam" id="PF00059">
    <property type="entry name" value="Lectin_C"/>
    <property type="match status" value="1"/>
</dbReference>
<dbReference type="InterPro" id="IPR016186">
    <property type="entry name" value="C-type_lectin-like/link_sf"/>
</dbReference>
<comment type="caution">
    <text evidence="9">The sequence shown here is derived from an EMBL/GenBank/DDBJ whole genome shotgun (WGS) entry which is preliminary data.</text>
</comment>
<evidence type="ECO:0000256" key="4">
    <source>
        <dbReference type="ARBA" id="ARBA00022734"/>
    </source>
</evidence>
<dbReference type="SMART" id="SM00034">
    <property type="entry name" value="CLECT"/>
    <property type="match status" value="2"/>
</dbReference>
<evidence type="ECO:0000256" key="5">
    <source>
        <dbReference type="ARBA" id="ARBA00022989"/>
    </source>
</evidence>
<dbReference type="GO" id="GO:0030246">
    <property type="term" value="F:carbohydrate binding"/>
    <property type="evidence" value="ECO:0007669"/>
    <property type="project" value="UniProtKB-KW"/>
</dbReference>
<dbReference type="SUPFAM" id="SSF56436">
    <property type="entry name" value="C-type lectin-like"/>
    <property type="match status" value="2"/>
</dbReference>